<evidence type="ECO:0000313" key="2">
    <source>
        <dbReference type="Proteomes" id="UP000621560"/>
    </source>
</evidence>
<comment type="caution">
    <text evidence="1">The sequence shown here is derived from an EMBL/GenBank/DDBJ whole genome shotgun (WGS) entry which is preliminary data.</text>
</comment>
<dbReference type="AlphaFoldDB" id="A0A927BWS2"/>
<proteinExistence type="predicted"/>
<dbReference type="Proteomes" id="UP000621560">
    <property type="component" value="Unassembled WGS sequence"/>
</dbReference>
<dbReference type="RefSeq" id="WP_190919664.1">
    <property type="nucleotide sequence ID" value="NZ_JACXIZ010000028.1"/>
</dbReference>
<dbReference type="EMBL" id="JACXIZ010000028">
    <property type="protein sequence ID" value="MBD2846879.1"/>
    <property type="molecule type" value="Genomic_DNA"/>
</dbReference>
<name>A0A927BWS2_9BACL</name>
<sequence>MIQPNELSLENDMKMPFSQEKEGGHVRITIGIVNFRAQTYHSDGNPQQRVAIRASSVDQIAI</sequence>
<keyword evidence="2" id="KW-1185">Reference proteome</keyword>
<evidence type="ECO:0000313" key="1">
    <source>
        <dbReference type="EMBL" id="MBD2846879.1"/>
    </source>
</evidence>
<reference evidence="1" key="1">
    <citation type="submission" date="2020-09" db="EMBL/GenBank/DDBJ databases">
        <title>A novel bacterium of genus Paenibacillus, isolated from South China Sea.</title>
        <authorList>
            <person name="Huang H."/>
            <person name="Mo K."/>
            <person name="Hu Y."/>
        </authorList>
    </citation>
    <scope>NUCLEOTIDE SEQUENCE</scope>
    <source>
        <strain evidence="1">IB182496</strain>
    </source>
</reference>
<gene>
    <name evidence="1" type="ORF">IDH44_16910</name>
</gene>
<organism evidence="1 2">
    <name type="scientific">Paenibacillus sabuli</name>
    <dbReference type="NCBI Taxonomy" id="2772509"/>
    <lineage>
        <taxon>Bacteria</taxon>
        <taxon>Bacillati</taxon>
        <taxon>Bacillota</taxon>
        <taxon>Bacilli</taxon>
        <taxon>Bacillales</taxon>
        <taxon>Paenibacillaceae</taxon>
        <taxon>Paenibacillus</taxon>
    </lineage>
</organism>
<protein>
    <submittedName>
        <fullName evidence="1">Uncharacterized protein</fullName>
    </submittedName>
</protein>
<accession>A0A927BWS2</accession>